<protein>
    <submittedName>
        <fullName evidence="2">Uncharacterized protein</fullName>
    </submittedName>
</protein>
<organism evidence="2 3">
    <name type="scientific">Primorskyibacter sedentarius</name>
    <dbReference type="NCBI Taxonomy" id="745311"/>
    <lineage>
        <taxon>Bacteria</taxon>
        <taxon>Pseudomonadati</taxon>
        <taxon>Pseudomonadota</taxon>
        <taxon>Alphaproteobacteria</taxon>
        <taxon>Rhodobacterales</taxon>
        <taxon>Roseobacteraceae</taxon>
        <taxon>Primorskyibacter</taxon>
    </lineage>
</organism>
<name>A0A4R3JMA0_9RHOB</name>
<keyword evidence="3" id="KW-1185">Reference proteome</keyword>
<evidence type="ECO:0000313" key="2">
    <source>
        <dbReference type="EMBL" id="TCS67401.1"/>
    </source>
</evidence>
<keyword evidence="1" id="KW-0472">Membrane</keyword>
<dbReference type="RefSeq" id="WP_132241444.1">
    <property type="nucleotide sequence ID" value="NZ_SLZU01000001.1"/>
</dbReference>
<dbReference type="OrthoDB" id="7810151at2"/>
<dbReference type="EMBL" id="SLZU01000001">
    <property type="protein sequence ID" value="TCS67401.1"/>
    <property type="molecule type" value="Genomic_DNA"/>
</dbReference>
<dbReference type="Proteomes" id="UP000295696">
    <property type="component" value="Unassembled WGS sequence"/>
</dbReference>
<accession>A0A4R3JMA0</accession>
<feature type="transmembrane region" description="Helical" evidence="1">
    <location>
        <begin position="89"/>
        <end position="108"/>
    </location>
</feature>
<dbReference type="AlphaFoldDB" id="A0A4R3JMA0"/>
<comment type="caution">
    <text evidence="2">The sequence shown here is derived from an EMBL/GenBank/DDBJ whole genome shotgun (WGS) entry which is preliminary data.</text>
</comment>
<proteinExistence type="predicted"/>
<keyword evidence="1" id="KW-0812">Transmembrane</keyword>
<keyword evidence="1" id="KW-1133">Transmembrane helix</keyword>
<feature type="transmembrane region" description="Helical" evidence="1">
    <location>
        <begin position="167"/>
        <end position="187"/>
    </location>
</feature>
<gene>
    <name evidence="2" type="ORF">EDD52_101502</name>
</gene>
<evidence type="ECO:0000256" key="1">
    <source>
        <dbReference type="SAM" id="Phobius"/>
    </source>
</evidence>
<sequence length="335" mass="36534">MSIPRVKTRCFAIALAPIVIFWMHDVISGQLFSKDLNVPVEILQDDRHWMESAGRFRFLSATWFFAALTVLAVALVIRDLAAPMARATRAAATLTMGVILMLALTATVKQHADPDGPRIYHRLGEDVFETALSYGNLPGCNQPEDWWFLGQCGENPVLSLFNRVMDIINGLAGLGVGALIVGMILCLQTQETRNAEEEAALLAQNLTRMRRQLYLSSLILTFGMFFATSWMYWPLPLVTGAERDAYGALILASALFTGTYFCLLILSFYIPVALVLDARVRALTRSADLGSDADPDEWAAARGLKGGTSDLLRTGFAVTAPILAAFAGGISPISL</sequence>
<reference evidence="2 3" key="1">
    <citation type="submission" date="2019-03" db="EMBL/GenBank/DDBJ databases">
        <title>Genomic Encyclopedia of Type Strains, Phase IV (KMG-IV): sequencing the most valuable type-strain genomes for metagenomic binning, comparative biology and taxonomic classification.</title>
        <authorList>
            <person name="Goeker M."/>
        </authorList>
    </citation>
    <scope>NUCLEOTIDE SEQUENCE [LARGE SCALE GENOMIC DNA]</scope>
    <source>
        <strain evidence="2 3">DSM 104836</strain>
    </source>
</reference>
<feature type="transmembrane region" description="Helical" evidence="1">
    <location>
        <begin position="311"/>
        <end position="333"/>
    </location>
</feature>
<feature type="transmembrane region" description="Helical" evidence="1">
    <location>
        <begin position="213"/>
        <end position="233"/>
    </location>
</feature>
<feature type="transmembrane region" description="Helical" evidence="1">
    <location>
        <begin position="57"/>
        <end position="77"/>
    </location>
</feature>
<evidence type="ECO:0000313" key="3">
    <source>
        <dbReference type="Proteomes" id="UP000295696"/>
    </source>
</evidence>
<feature type="transmembrane region" description="Helical" evidence="1">
    <location>
        <begin position="245"/>
        <end position="276"/>
    </location>
</feature>